<evidence type="ECO:0000313" key="2">
    <source>
        <dbReference type="EMBL" id="CVK32180.1"/>
    </source>
</evidence>
<dbReference type="KEGG" id="mema:MMAB1_0966"/>
<gene>
    <name evidence="2" type="ORF">MMAB1_0966</name>
</gene>
<proteinExistence type="predicted"/>
<protein>
    <submittedName>
        <fullName evidence="2">Uncharacterized protein</fullName>
    </submittedName>
</protein>
<name>A0A0X3BJW6_9EURY</name>
<dbReference type="AlphaFoldDB" id="A0A0X3BJW6"/>
<feature type="region of interest" description="Disordered" evidence="1">
    <location>
        <begin position="40"/>
        <end position="60"/>
    </location>
</feature>
<reference evidence="2 3" key="1">
    <citation type="submission" date="2016-01" db="EMBL/GenBank/DDBJ databases">
        <authorList>
            <person name="Manzoor S."/>
        </authorList>
    </citation>
    <scope>NUCLEOTIDE SEQUENCE [LARGE SCALE GENOMIC DNA]</scope>
    <source>
        <strain evidence="2">Methanoculleus sp MAB1</strain>
    </source>
</reference>
<evidence type="ECO:0000256" key="1">
    <source>
        <dbReference type="SAM" id="MobiDB-lite"/>
    </source>
</evidence>
<accession>A0A0X3BJW6</accession>
<dbReference type="EMBL" id="LT158599">
    <property type="protein sequence ID" value="CVK32180.1"/>
    <property type="molecule type" value="Genomic_DNA"/>
</dbReference>
<sequence length="60" mass="6660">MKQPITGAFHLIVRVLVRIAGRTREDAKFGCRVISSPSRSSRLRVTQSSHGSIRCNDPLP</sequence>
<feature type="compositionally biased region" description="Polar residues" evidence="1">
    <location>
        <begin position="40"/>
        <end position="51"/>
    </location>
</feature>
<evidence type="ECO:0000313" key="3">
    <source>
        <dbReference type="Proteomes" id="UP000069850"/>
    </source>
</evidence>
<organism evidence="2 3">
    <name type="scientific">Methanoculleus bourgensis</name>
    <dbReference type="NCBI Taxonomy" id="83986"/>
    <lineage>
        <taxon>Archaea</taxon>
        <taxon>Methanobacteriati</taxon>
        <taxon>Methanobacteriota</taxon>
        <taxon>Stenosarchaea group</taxon>
        <taxon>Methanomicrobia</taxon>
        <taxon>Methanomicrobiales</taxon>
        <taxon>Methanomicrobiaceae</taxon>
        <taxon>Methanoculleus</taxon>
    </lineage>
</organism>
<dbReference type="Proteomes" id="UP000069850">
    <property type="component" value="Chromosome 1"/>
</dbReference>